<dbReference type="EMBL" id="JAUIZM010000001">
    <property type="protein sequence ID" value="KAK1404479.1"/>
    <property type="molecule type" value="Genomic_DNA"/>
</dbReference>
<gene>
    <name evidence="1" type="ORF">POM88_004084</name>
</gene>
<evidence type="ECO:0000313" key="1">
    <source>
        <dbReference type="EMBL" id="KAK1404479.1"/>
    </source>
</evidence>
<proteinExistence type="predicted"/>
<accession>A0AAD8NC86</accession>
<dbReference type="AlphaFoldDB" id="A0AAD8NC86"/>
<evidence type="ECO:0000313" key="2">
    <source>
        <dbReference type="Proteomes" id="UP001237642"/>
    </source>
</evidence>
<comment type="caution">
    <text evidence="1">The sequence shown here is derived from an EMBL/GenBank/DDBJ whole genome shotgun (WGS) entry which is preliminary data.</text>
</comment>
<dbReference type="Proteomes" id="UP001237642">
    <property type="component" value="Unassembled WGS sequence"/>
</dbReference>
<sequence length="133" mass="14827">MHCVERSCIVTYNVRARRLDVTCEANGVVEDLSWYVVVPVVLPMCSEVLPFPFLVFQCESEGILNQLGLKTFENTEGYLCSSVMLTVSQHNNLDYCLLGIGNNWMSRSMSLHQSGVLAGEIETITTEVCEVSN</sequence>
<organism evidence="1 2">
    <name type="scientific">Heracleum sosnowskyi</name>
    <dbReference type="NCBI Taxonomy" id="360622"/>
    <lineage>
        <taxon>Eukaryota</taxon>
        <taxon>Viridiplantae</taxon>
        <taxon>Streptophyta</taxon>
        <taxon>Embryophyta</taxon>
        <taxon>Tracheophyta</taxon>
        <taxon>Spermatophyta</taxon>
        <taxon>Magnoliopsida</taxon>
        <taxon>eudicotyledons</taxon>
        <taxon>Gunneridae</taxon>
        <taxon>Pentapetalae</taxon>
        <taxon>asterids</taxon>
        <taxon>campanulids</taxon>
        <taxon>Apiales</taxon>
        <taxon>Apiaceae</taxon>
        <taxon>Apioideae</taxon>
        <taxon>apioid superclade</taxon>
        <taxon>Tordylieae</taxon>
        <taxon>Tordyliinae</taxon>
        <taxon>Heracleum</taxon>
    </lineage>
</organism>
<reference evidence="1" key="1">
    <citation type="submission" date="2023-02" db="EMBL/GenBank/DDBJ databases">
        <title>Genome of toxic invasive species Heracleum sosnowskyi carries increased number of genes despite the absence of recent whole-genome duplications.</title>
        <authorList>
            <person name="Schelkunov M."/>
            <person name="Shtratnikova V."/>
            <person name="Makarenko M."/>
            <person name="Klepikova A."/>
            <person name="Omelchenko D."/>
            <person name="Novikova G."/>
            <person name="Obukhova E."/>
            <person name="Bogdanov V."/>
            <person name="Penin A."/>
            <person name="Logacheva M."/>
        </authorList>
    </citation>
    <scope>NUCLEOTIDE SEQUENCE</scope>
    <source>
        <strain evidence="1">Hsosn_3</strain>
        <tissue evidence="1">Leaf</tissue>
    </source>
</reference>
<name>A0AAD8NC86_9APIA</name>
<keyword evidence="2" id="KW-1185">Reference proteome</keyword>
<reference evidence="1" key="2">
    <citation type="submission" date="2023-05" db="EMBL/GenBank/DDBJ databases">
        <authorList>
            <person name="Schelkunov M.I."/>
        </authorList>
    </citation>
    <scope>NUCLEOTIDE SEQUENCE</scope>
    <source>
        <strain evidence="1">Hsosn_3</strain>
        <tissue evidence="1">Leaf</tissue>
    </source>
</reference>
<protein>
    <submittedName>
        <fullName evidence="1">Uncharacterized protein</fullName>
    </submittedName>
</protein>